<protein>
    <submittedName>
        <fullName evidence="1">Uncharacterized protein</fullName>
    </submittedName>
</protein>
<gene>
    <name evidence="1" type="ORF">NK6_2314</name>
</gene>
<dbReference type="AlphaFoldDB" id="A0A0E3VTE0"/>
<name>A0A0E3VTE0_9BRAD</name>
<organism evidence="1 2">
    <name type="scientific">Bradyrhizobium diazoefficiens</name>
    <dbReference type="NCBI Taxonomy" id="1355477"/>
    <lineage>
        <taxon>Bacteria</taxon>
        <taxon>Pseudomonadati</taxon>
        <taxon>Pseudomonadota</taxon>
        <taxon>Alphaproteobacteria</taxon>
        <taxon>Hyphomicrobiales</taxon>
        <taxon>Nitrobacteraceae</taxon>
        <taxon>Bradyrhizobium</taxon>
    </lineage>
</organism>
<dbReference type="Proteomes" id="UP000063308">
    <property type="component" value="Chromosome"/>
</dbReference>
<sequence>MTGRRADLIVALTLGKSWLAQIGRAMHADIIVGNA</sequence>
<dbReference type="EMBL" id="AP014685">
    <property type="protein sequence ID" value="BAR55495.1"/>
    <property type="molecule type" value="Genomic_DNA"/>
</dbReference>
<evidence type="ECO:0000313" key="1">
    <source>
        <dbReference type="EMBL" id="BAR55495.1"/>
    </source>
</evidence>
<reference evidence="1 2" key="1">
    <citation type="submission" date="2014-11" db="EMBL/GenBank/DDBJ databases">
        <title>Symbiosis island explosion on the genome of extra-slow-growing strains of soybean bradyrhizobia with massive insertion sequences.</title>
        <authorList>
            <person name="Iida T."/>
            <person name="Minamisawa K."/>
        </authorList>
    </citation>
    <scope>NUCLEOTIDE SEQUENCE [LARGE SCALE GENOMIC DNA]</scope>
    <source>
        <strain evidence="1 2">NK6</strain>
    </source>
</reference>
<evidence type="ECO:0000313" key="2">
    <source>
        <dbReference type="Proteomes" id="UP000063308"/>
    </source>
</evidence>
<proteinExistence type="predicted"/>
<accession>A0A0E3VTE0</accession>